<accession>A0A6A6V0Y1</accession>
<keyword evidence="8 9" id="KW-0624">Polysaccharide degradation</keyword>
<gene>
    <name evidence="11" type="ORF">M011DRAFT_496388</name>
</gene>
<dbReference type="InterPro" id="IPR001722">
    <property type="entry name" value="Glyco_hydro_7"/>
</dbReference>
<dbReference type="EMBL" id="MU006590">
    <property type="protein sequence ID" value="KAF2744202.1"/>
    <property type="molecule type" value="Genomic_DNA"/>
</dbReference>
<dbReference type="PRINTS" id="PR00734">
    <property type="entry name" value="GLHYDRLASE7"/>
</dbReference>
<evidence type="ECO:0000313" key="11">
    <source>
        <dbReference type="EMBL" id="KAF2744202.1"/>
    </source>
</evidence>
<dbReference type="InterPro" id="IPR037019">
    <property type="entry name" value="Glyco_hydro_7_sf"/>
</dbReference>
<evidence type="ECO:0000256" key="10">
    <source>
        <dbReference type="SAM" id="SignalP"/>
    </source>
</evidence>
<comment type="similarity">
    <text evidence="2 9">Belongs to the glycosyl hydrolase 7 (cellulase C) family.</text>
</comment>
<evidence type="ECO:0000256" key="9">
    <source>
        <dbReference type="RuleBase" id="RU361164"/>
    </source>
</evidence>
<evidence type="ECO:0000256" key="5">
    <source>
        <dbReference type="ARBA" id="ARBA00023001"/>
    </source>
</evidence>
<keyword evidence="5 9" id="KW-0136">Cellulose degradation</keyword>
<dbReference type="GO" id="GO:0016162">
    <property type="term" value="F:cellulose 1,4-beta-cellobiosidase activity"/>
    <property type="evidence" value="ECO:0007669"/>
    <property type="project" value="UniProtKB-EC"/>
</dbReference>
<organism evidence="11 12">
    <name type="scientific">Sporormia fimetaria CBS 119925</name>
    <dbReference type="NCBI Taxonomy" id="1340428"/>
    <lineage>
        <taxon>Eukaryota</taxon>
        <taxon>Fungi</taxon>
        <taxon>Dikarya</taxon>
        <taxon>Ascomycota</taxon>
        <taxon>Pezizomycotina</taxon>
        <taxon>Dothideomycetes</taxon>
        <taxon>Pleosporomycetidae</taxon>
        <taxon>Pleosporales</taxon>
        <taxon>Sporormiaceae</taxon>
        <taxon>Sporormia</taxon>
    </lineage>
</organism>
<feature type="signal peptide" evidence="10">
    <location>
        <begin position="1"/>
        <end position="17"/>
    </location>
</feature>
<evidence type="ECO:0000256" key="2">
    <source>
        <dbReference type="ARBA" id="ARBA00006044"/>
    </source>
</evidence>
<dbReference type="CDD" id="cd07999">
    <property type="entry name" value="GH7_CBH_EG"/>
    <property type="match status" value="1"/>
</dbReference>
<evidence type="ECO:0000256" key="4">
    <source>
        <dbReference type="ARBA" id="ARBA00022801"/>
    </source>
</evidence>
<evidence type="ECO:0000256" key="7">
    <source>
        <dbReference type="ARBA" id="ARBA00023295"/>
    </source>
</evidence>
<proteinExistence type="inferred from homology"/>
<dbReference type="Pfam" id="PF00840">
    <property type="entry name" value="Glyco_hydro_7"/>
    <property type="match status" value="1"/>
</dbReference>
<dbReference type="EC" id="3.2.1.-" evidence="9"/>
<evidence type="ECO:0000313" key="12">
    <source>
        <dbReference type="Proteomes" id="UP000799440"/>
    </source>
</evidence>
<keyword evidence="6" id="KW-0119">Carbohydrate metabolism</keyword>
<dbReference type="SUPFAM" id="SSF49899">
    <property type="entry name" value="Concanavalin A-like lectins/glucanases"/>
    <property type="match status" value="1"/>
</dbReference>
<dbReference type="InterPro" id="IPR013320">
    <property type="entry name" value="ConA-like_dom_sf"/>
</dbReference>
<dbReference type="PANTHER" id="PTHR33753:SF2">
    <property type="entry name" value="GLYCOSIDE HYDROLASE FAMILY 7 PROTEIN"/>
    <property type="match status" value="1"/>
</dbReference>
<comment type="catalytic activity">
    <reaction evidence="1">
        <text>Hydrolysis of (1-&gt;4)-beta-D-glucosidic linkages in cellulose and cellotetraose, releasing cellobiose from the non-reducing ends of the chains.</text>
        <dbReference type="EC" id="3.2.1.91"/>
    </reaction>
</comment>
<dbReference type="OrthoDB" id="412382at2759"/>
<name>A0A6A6V0Y1_9PLEO</name>
<protein>
    <recommendedName>
        <fullName evidence="9">Glucanase</fullName>
        <ecNumber evidence="9">3.2.1.-</ecNumber>
    </recommendedName>
</protein>
<dbReference type="GO" id="GO:0030245">
    <property type="term" value="P:cellulose catabolic process"/>
    <property type="evidence" value="ECO:0007669"/>
    <property type="project" value="UniProtKB-KW"/>
</dbReference>
<evidence type="ECO:0000256" key="6">
    <source>
        <dbReference type="ARBA" id="ARBA00023277"/>
    </source>
</evidence>
<sequence>MYKSLALTSLAFLGAVAQQVGKEQTETHPRMTWQTCTGTGGTSCTTKNGQIVLDSNWRWTHVTSGYENCYDGNEWNTSHCPDGATCAKNCAVDGADYRGTYGISTSGNALTLKFVTKGSFSTNIGSRTYLMETDTKYQMFNVIGKEFTFDVDVSKLPCGLNGALYFVEMAADGGMGKGNNAAGAKYGTGYCDAQCPHDIKFINGEANVEGWNPSDNDQNAGAGNWGACCPEMDIWEANSISNAYTPHPCSEQGLYRCEGVSCGDTDKDERYQGVCDKDGCDLNPYRMGNTDFYGPGMTIDTTKKFTVVTQFIGSGSSLSEIKRFYVQNGVTYATPETTFSEIGGNSISDAWCEKQKTHFGDNNHYAELGGLNEMAASLARGHVLVMSLWDDHAVSMLWLDSTFPTESDPAQPGIARGTCSIDSGKPEDVEANAPDSTVTFSNIKFGPIGSTFKPL</sequence>
<dbReference type="AlphaFoldDB" id="A0A6A6V0Y1"/>
<dbReference type="PANTHER" id="PTHR33753">
    <property type="entry name" value="1,4-BETA-D-GLUCAN CELLOBIOHYDROLASE B"/>
    <property type="match status" value="1"/>
</dbReference>
<evidence type="ECO:0000256" key="3">
    <source>
        <dbReference type="ARBA" id="ARBA00022729"/>
    </source>
</evidence>
<feature type="chain" id="PRO_5025517954" description="Glucanase" evidence="10">
    <location>
        <begin position="18"/>
        <end position="455"/>
    </location>
</feature>
<keyword evidence="4 9" id="KW-0378">Hydrolase</keyword>
<keyword evidence="3 10" id="KW-0732">Signal</keyword>
<keyword evidence="12" id="KW-1185">Reference proteome</keyword>
<dbReference type="Proteomes" id="UP000799440">
    <property type="component" value="Unassembled WGS sequence"/>
</dbReference>
<evidence type="ECO:0000256" key="1">
    <source>
        <dbReference type="ARBA" id="ARBA00001641"/>
    </source>
</evidence>
<reference evidence="11" key="1">
    <citation type="journal article" date="2020" name="Stud. Mycol.">
        <title>101 Dothideomycetes genomes: a test case for predicting lifestyles and emergence of pathogens.</title>
        <authorList>
            <person name="Haridas S."/>
            <person name="Albert R."/>
            <person name="Binder M."/>
            <person name="Bloem J."/>
            <person name="Labutti K."/>
            <person name="Salamov A."/>
            <person name="Andreopoulos B."/>
            <person name="Baker S."/>
            <person name="Barry K."/>
            <person name="Bills G."/>
            <person name="Bluhm B."/>
            <person name="Cannon C."/>
            <person name="Castanera R."/>
            <person name="Culley D."/>
            <person name="Daum C."/>
            <person name="Ezra D."/>
            <person name="Gonzalez J."/>
            <person name="Henrissat B."/>
            <person name="Kuo A."/>
            <person name="Liang C."/>
            <person name="Lipzen A."/>
            <person name="Lutzoni F."/>
            <person name="Magnuson J."/>
            <person name="Mondo S."/>
            <person name="Nolan M."/>
            <person name="Ohm R."/>
            <person name="Pangilinan J."/>
            <person name="Park H.-J."/>
            <person name="Ramirez L."/>
            <person name="Alfaro M."/>
            <person name="Sun H."/>
            <person name="Tritt A."/>
            <person name="Yoshinaga Y."/>
            <person name="Zwiers L.-H."/>
            <person name="Turgeon B."/>
            <person name="Goodwin S."/>
            <person name="Spatafora J."/>
            <person name="Crous P."/>
            <person name="Grigoriev I."/>
        </authorList>
    </citation>
    <scope>NUCLEOTIDE SEQUENCE</scope>
    <source>
        <strain evidence="11">CBS 119925</strain>
    </source>
</reference>
<dbReference type="Gene3D" id="2.70.100.10">
    <property type="entry name" value="Glycoside hydrolase, family 7, domain"/>
    <property type="match status" value="1"/>
</dbReference>
<dbReference type="FunFam" id="2.70.100.10:FF:000001">
    <property type="entry name" value="Glucanase"/>
    <property type="match status" value="1"/>
</dbReference>
<keyword evidence="7 9" id="KW-0326">Glycosidase</keyword>
<evidence type="ECO:0000256" key="8">
    <source>
        <dbReference type="ARBA" id="ARBA00023326"/>
    </source>
</evidence>